<accession>A0A8B9XFX5</accession>
<evidence type="ECO:0000256" key="9">
    <source>
        <dbReference type="ARBA" id="ARBA00062404"/>
    </source>
</evidence>
<evidence type="ECO:0000256" key="1">
    <source>
        <dbReference type="ARBA" id="ARBA00012452"/>
    </source>
</evidence>
<comment type="catalytic activity">
    <reaction evidence="7">
        <text>prostaglandin J2 + glutathione = prostaglandin J2-S-(R)-glutathione</text>
        <dbReference type="Rhea" id="RHEA:50804"/>
        <dbReference type="ChEBI" id="CHEBI:57925"/>
        <dbReference type="ChEBI" id="CHEBI:133396"/>
        <dbReference type="ChEBI" id="CHEBI:133771"/>
    </reaction>
    <physiologicalReaction direction="left-to-right" evidence="7">
        <dbReference type="Rhea" id="RHEA:50805"/>
    </physiologicalReaction>
</comment>
<dbReference type="InterPro" id="IPR036282">
    <property type="entry name" value="Glutathione-S-Trfase_C_sf"/>
</dbReference>
<comment type="catalytic activity">
    <reaction evidence="6">
        <text>prostaglandin A2 + glutathione = prostaglandin A2-S-(S)-glutathione</text>
        <dbReference type="Rhea" id="RHEA:50800"/>
        <dbReference type="ChEBI" id="CHEBI:57925"/>
        <dbReference type="ChEBI" id="CHEBI:133370"/>
        <dbReference type="ChEBI" id="CHEBI:133769"/>
    </reaction>
    <physiologicalReaction direction="left-to-right" evidence="6">
        <dbReference type="Rhea" id="RHEA:50801"/>
    </physiologicalReaction>
</comment>
<dbReference type="PRINTS" id="PR01268">
    <property type="entry name" value="GSTRNSFRASEP"/>
</dbReference>
<comment type="catalytic activity">
    <reaction evidence="5">
        <text>11(S)-hydroxy-14(S),15(S)-epoxy-(5Z,8Z,12E)-eicosatrienoate + glutathione = (11S,15S)-dihydroxy-14(R)-S-glutathionyl-(5Z,8Z,12E)-eicosatrienoate</text>
        <dbReference type="Rhea" id="RHEA:50260"/>
        <dbReference type="ChEBI" id="CHEBI:57925"/>
        <dbReference type="ChEBI" id="CHEBI:132200"/>
        <dbReference type="ChEBI" id="CHEBI:132201"/>
    </reaction>
    <physiologicalReaction direction="left-to-right" evidence="5">
        <dbReference type="Rhea" id="RHEA:50261"/>
    </physiologicalReaction>
</comment>
<dbReference type="EC" id="2.5.1.18" evidence="1"/>
<evidence type="ECO:0000256" key="6">
    <source>
        <dbReference type="ARBA" id="ARBA00051481"/>
    </source>
</evidence>
<name>A0A8B9XFX5_BOSMU</name>
<evidence type="ECO:0000256" key="5">
    <source>
        <dbReference type="ARBA" id="ARBA00050398"/>
    </source>
</evidence>
<evidence type="ECO:0000256" key="10">
    <source>
        <dbReference type="ARBA" id="ARBA00072930"/>
    </source>
</evidence>
<feature type="region of interest" description="Disordered" evidence="11">
    <location>
        <begin position="96"/>
        <end position="122"/>
    </location>
</feature>
<comment type="function">
    <text evidence="8">Conjugation of reduced glutathione to a wide number of exogenous and endogenous hydrophobic electrophiles. Involved in the formation of glutathione conjugates of both prostaglandin A2 (PGA2) and prostaglandin J2 (PGJ2). Participates in the formation of novel hepoxilin regioisomers. Negatively regulates CDK5 activity via p25/p35 translocation to prevent neurodegeneration.</text>
</comment>
<keyword evidence="2" id="KW-0808">Transferase</keyword>
<evidence type="ECO:0000256" key="2">
    <source>
        <dbReference type="ARBA" id="ARBA00022679"/>
    </source>
</evidence>
<evidence type="ECO:0000256" key="8">
    <source>
        <dbReference type="ARBA" id="ARBA00056425"/>
    </source>
</evidence>
<dbReference type="Gene3D" id="1.20.1050.10">
    <property type="match status" value="1"/>
</dbReference>
<protein>
    <recommendedName>
        <fullName evidence="10">Glutathione S-transferase P</fullName>
        <ecNumber evidence="1">2.5.1.18</ecNumber>
    </recommendedName>
</protein>
<evidence type="ECO:0000313" key="12">
    <source>
        <dbReference type="Ensembl" id="ENSBGRP00000021907.1"/>
    </source>
</evidence>
<evidence type="ECO:0000256" key="7">
    <source>
        <dbReference type="ARBA" id="ARBA00051593"/>
    </source>
</evidence>
<reference evidence="12" key="3">
    <citation type="submission" date="2025-09" db="UniProtKB">
        <authorList>
            <consortium name="Ensembl"/>
        </authorList>
    </citation>
    <scope>IDENTIFICATION</scope>
</reference>
<reference evidence="12" key="2">
    <citation type="submission" date="2025-08" db="UniProtKB">
        <authorList>
            <consortium name="Ensembl"/>
        </authorList>
    </citation>
    <scope>IDENTIFICATION</scope>
</reference>
<comment type="catalytic activity">
    <reaction evidence="4">
        <text>prostaglandin J2 + glutathione = prostaglandin J2-S-(S)-glutathione</text>
        <dbReference type="Rhea" id="RHEA:50808"/>
        <dbReference type="ChEBI" id="CHEBI:57925"/>
        <dbReference type="ChEBI" id="CHEBI:133396"/>
        <dbReference type="ChEBI" id="CHEBI:133772"/>
    </reaction>
    <physiologicalReaction direction="left-to-right" evidence="4">
        <dbReference type="Rhea" id="RHEA:50809"/>
    </physiologicalReaction>
</comment>
<comment type="catalytic activity">
    <reaction evidence="3">
        <text>RX + glutathione = an S-substituted glutathione + a halide anion + H(+)</text>
        <dbReference type="Rhea" id="RHEA:16437"/>
        <dbReference type="ChEBI" id="CHEBI:15378"/>
        <dbReference type="ChEBI" id="CHEBI:16042"/>
        <dbReference type="ChEBI" id="CHEBI:17792"/>
        <dbReference type="ChEBI" id="CHEBI:57925"/>
        <dbReference type="ChEBI" id="CHEBI:90779"/>
        <dbReference type="EC" id="2.5.1.18"/>
    </reaction>
    <physiologicalReaction direction="left-to-right" evidence="3">
        <dbReference type="Rhea" id="RHEA:16438"/>
    </physiologicalReaction>
</comment>
<dbReference type="AlphaFoldDB" id="A0A8B9XFX5"/>
<comment type="subunit">
    <text evidence="9">Homodimer. Interacts with CDK5.</text>
</comment>
<proteinExistence type="predicted"/>
<evidence type="ECO:0000256" key="3">
    <source>
        <dbReference type="ARBA" id="ARBA00049385"/>
    </source>
</evidence>
<dbReference type="GO" id="GO:0004364">
    <property type="term" value="F:glutathione transferase activity"/>
    <property type="evidence" value="ECO:0007669"/>
    <property type="project" value="UniProtKB-EC"/>
</dbReference>
<dbReference type="GeneTree" id="ENSGT00940000163435"/>
<dbReference type="FunFam" id="1.20.1050.10:FF:000053">
    <property type="entry name" value="Glutathione S-transferase P"/>
    <property type="match status" value="1"/>
</dbReference>
<evidence type="ECO:0000256" key="11">
    <source>
        <dbReference type="SAM" id="MobiDB-lite"/>
    </source>
</evidence>
<keyword evidence="13" id="KW-1185">Reference proteome</keyword>
<evidence type="ECO:0000256" key="4">
    <source>
        <dbReference type="ARBA" id="ARBA00050230"/>
    </source>
</evidence>
<dbReference type="Ensembl" id="ENSBGRT00000025278.1">
    <property type="protein sequence ID" value="ENSBGRP00000021907.1"/>
    <property type="gene ID" value="ENSBGRG00000013805.1"/>
</dbReference>
<dbReference type="InterPro" id="IPR003082">
    <property type="entry name" value="GST_pi"/>
</dbReference>
<sequence>GVSWVCALRCTGCVSVFVCSICLLSVEQVSTRRGLRVWGLTPLGSDRATLRVLEALGHQSPADVQQSVPASCGPQGWRLSGGAGAAAQRLLARAVTQHGGGPASRAGPGRGEAGRGAPSAIRLRPPPSALELCCRRHLYRLPRLQDASLHHRLLPGSRALRGHAHAAGRPGPELEGGGRSHAELAAGPTQGLLPVRAAPQVPGRRPHAVPVQCHPAAPGPHLGLYGKDQQEAALVDMVNDGVEDLRCKYVSLIYTNYEAGKEDYVKALPQHLKPSRPCCPRTRVARPSSWATRSPLRTTTCWTCLDSPGPGPSCLDSFPCSQPRGPSQLRPKLKAFLASRST</sequence>
<dbReference type="SUPFAM" id="SSF47616">
    <property type="entry name" value="GST C-terminal domain-like"/>
    <property type="match status" value="1"/>
</dbReference>
<reference evidence="12" key="1">
    <citation type="submission" date="2019-05" db="EMBL/GenBank/DDBJ databases">
        <authorList>
            <person name="Zhang S."/>
            <person name="Liu J."/>
        </authorList>
    </citation>
    <scope>NUCLEOTIDE SEQUENCE [LARGE SCALE GENOMIC DNA]</scope>
</reference>
<evidence type="ECO:0000313" key="13">
    <source>
        <dbReference type="Proteomes" id="UP000694520"/>
    </source>
</evidence>
<organism evidence="12 13">
    <name type="scientific">Bos mutus grunniens</name>
    <name type="common">Wild yak</name>
    <name type="synonym">Bos grunniens</name>
    <dbReference type="NCBI Taxonomy" id="30521"/>
    <lineage>
        <taxon>Eukaryota</taxon>
        <taxon>Metazoa</taxon>
        <taxon>Chordata</taxon>
        <taxon>Craniata</taxon>
        <taxon>Vertebrata</taxon>
        <taxon>Euteleostomi</taxon>
        <taxon>Mammalia</taxon>
        <taxon>Eutheria</taxon>
        <taxon>Laurasiatheria</taxon>
        <taxon>Artiodactyla</taxon>
        <taxon>Ruminantia</taxon>
        <taxon>Pecora</taxon>
        <taxon>Bovidae</taxon>
        <taxon>Bovinae</taxon>
        <taxon>Bos</taxon>
    </lineage>
</organism>
<dbReference type="Proteomes" id="UP000694520">
    <property type="component" value="Chromosome 29"/>
</dbReference>